<sequence>MIANAAKSVIRQRLAQTSLRASPLNVEWVKPDDTSALREIYKLRYKVMVTDAAKSKRGNPFADDHYCLKEGPEGMEFRDSYDDLDHTGHCLVRFKGKAVASTRIVNGKFTPLEAEEYGWVDIREELRPHVNNSNNIAEPSRVVGKRRERRKRCYAEATMTTRQYG</sequence>
<protein>
    <submittedName>
        <fullName evidence="1">Uncharacterized protein</fullName>
    </submittedName>
</protein>
<evidence type="ECO:0000313" key="2">
    <source>
        <dbReference type="Proteomes" id="UP001162640"/>
    </source>
</evidence>
<name>A0A9W7AQX6_9STRA</name>
<organism evidence="1 2">
    <name type="scientific">Triparma laevis f. inornata</name>
    <dbReference type="NCBI Taxonomy" id="1714386"/>
    <lineage>
        <taxon>Eukaryota</taxon>
        <taxon>Sar</taxon>
        <taxon>Stramenopiles</taxon>
        <taxon>Ochrophyta</taxon>
        <taxon>Bolidophyceae</taxon>
        <taxon>Parmales</taxon>
        <taxon>Triparmaceae</taxon>
        <taxon>Triparma</taxon>
    </lineage>
</organism>
<comment type="caution">
    <text evidence="1">The sequence shown here is derived from an EMBL/GenBank/DDBJ whole genome shotgun (WGS) entry which is preliminary data.</text>
</comment>
<evidence type="ECO:0000313" key="1">
    <source>
        <dbReference type="EMBL" id="GMH76692.1"/>
    </source>
</evidence>
<dbReference type="Proteomes" id="UP001162640">
    <property type="component" value="Unassembled WGS sequence"/>
</dbReference>
<dbReference type="Gene3D" id="3.40.630.30">
    <property type="match status" value="1"/>
</dbReference>
<dbReference type="AlphaFoldDB" id="A0A9W7AQX6"/>
<dbReference type="EMBL" id="BLQM01000224">
    <property type="protein sequence ID" value="GMH76692.1"/>
    <property type="molecule type" value="Genomic_DNA"/>
</dbReference>
<gene>
    <name evidence="1" type="ORF">TL16_g07165</name>
</gene>
<proteinExistence type="predicted"/>
<accession>A0A9W7AQX6</accession>
<reference evidence="2" key="1">
    <citation type="journal article" date="2023" name="Commun. Biol.">
        <title>Genome analysis of Parmales, the sister group of diatoms, reveals the evolutionary specialization of diatoms from phago-mixotrophs to photoautotrophs.</title>
        <authorList>
            <person name="Ban H."/>
            <person name="Sato S."/>
            <person name="Yoshikawa S."/>
            <person name="Yamada K."/>
            <person name="Nakamura Y."/>
            <person name="Ichinomiya M."/>
            <person name="Sato N."/>
            <person name="Blanc-Mathieu R."/>
            <person name="Endo H."/>
            <person name="Kuwata A."/>
            <person name="Ogata H."/>
        </authorList>
    </citation>
    <scope>NUCLEOTIDE SEQUENCE [LARGE SCALE GENOMIC DNA]</scope>
</reference>